<evidence type="ECO:0000313" key="2">
    <source>
        <dbReference type="EMBL" id="MEE6147922.1"/>
    </source>
</evidence>
<keyword evidence="1" id="KW-0812">Transmembrane</keyword>
<evidence type="ECO:0000256" key="1">
    <source>
        <dbReference type="SAM" id="Phobius"/>
    </source>
</evidence>
<gene>
    <name evidence="2" type="ORF">VXJ25_08015</name>
</gene>
<keyword evidence="1" id="KW-0472">Membrane</keyword>
<feature type="transmembrane region" description="Helical" evidence="1">
    <location>
        <begin position="38"/>
        <end position="62"/>
    </location>
</feature>
<dbReference type="Pfam" id="PF14014">
    <property type="entry name" value="DUF4230"/>
    <property type="match status" value="1"/>
</dbReference>
<comment type="caution">
    <text evidence="2">The sequence shown here is derived from an EMBL/GenBank/DDBJ whole genome shotgun (WGS) entry which is preliminary data.</text>
</comment>
<dbReference type="RefSeq" id="WP_330958688.1">
    <property type="nucleotide sequence ID" value="NZ_JAZGJQ010000010.1"/>
</dbReference>
<proteinExistence type="predicted"/>
<organism evidence="2 3">
    <name type="scientific">Olsenella absiana</name>
    <dbReference type="NCBI Taxonomy" id="3115222"/>
    <lineage>
        <taxon>Bacteria</taxon>
        <taxon>Bacillati</taxon>
        <taxon>Actinomycetota</taxon>
        <taxon>Coriobacteriia</taxon>
        <taxon>Coriobacteriales</taxon>
        <taxon>Atopobiaceae</taxon>
        <taxon>Olsenella</taxon>
    </lineage>
</organism>
<dbReference type="InterPro" id="IPR025324">
    <property type="entry name" value="DUF4230"/>
</dbReference>
<keyword evidence="1" id="KW-1133">Transmembrane helix</keyword>
<keyword evidence="3" id="KW-1185">Reference proteome</keyword>
<dbReference type="EMBL" id="JAZGJQ010000010">
    <property type="protein sequence ID" value="MEE6147922.1"/>
    <property type="molecule type" value="Genomic_DNA"/>
</dbReference>
<dbReference type="Proteomes" id="UP001332931">
    <property type="component" value="Unassembled WGS sequence"/>
</dbReference>
<accession>A0ABU7RBE0</accession>
<protein>
    <submittedName>
        <fullName evidence="2">DUF4230 domain-containing protein</fullName>
    </submittedName>
</protein>
<reference evidence="2 3" key="1">
    <citation type="submission" date="2024-01" db="EMBL/GenBank/DDBJ databases">
        <title>Description of Olsenella sp. nov., isolated from pig feces.</title>
        <authorList>
            <person name="Chang Y.-H."/>
        </authorList>
    </citation>
    <scope>NUCLEOTIDE SEQUENCE [LARGE SCALE GENOMIC DNA]</scope>
    <source>
        <strain evidence="2 3">YH-ols2223</strain>
    </source>
</reference>
<name>A0ABU7RBE0_9ACTN</name>
<sequence>MFSIDNDEKLDKSTFESTGGHTLRGLGKNRKKNPRKRYSIWSLIGVAAVALIVGTILGRFVVPKLFAIDDTKKATPAIVTTKAYDNPTVIFERAKEADKMISVEMPYCVVERMTKRSRFFDLFDIPFSESGYWMKFVGTIEAGVDMSKATMDPVNEEGKTLTIHLPEPETFGNDADLKESGPLEGTEHESVINQLSTADTIAFEAECKAKGKEEAMSQGLIDDAKESAEKNLRSVFYSACGDKYTVNVVWDGGAVGKEQ</sequence>
<evidence type="ECO:0000313" key="3">
    <source>
        <dbReference type="Proteomes" id="UP001332931"/>
    </source>
</evidence>